<accession>A0A7S1J1B2</accession>
<dbReference type="Gene3D" id="3.30.70.120">
    <property type="match status" value="1"/>
</dbReference>
<dbReference type="GO" id="GO:0003879">
    <property type="term" value="F:ATP phosphoribosyltransferase activity"/>
    <property type="evidence" value="ECO:0007669"/>
    <property type="project" value="UniProtKB-EC"/>
</dbReference>
<proteinExistence type="predicted"/>
<evidence type="ECO:0000256" key="4">
    <source>
        <dbReference type="ARBA" id="ARBA00022605"/>
    </source>
</evidence>
<protein>
    <recommendedName>
        <fullName evidence="3">ATP phosphoribosyltransferase</fullName>
        <ecNumber evidence="3">2.4.2.17</ecNumber>
    </recommendedName>
</protein>
<keyword evidence="4" id="KW-0028">Amino-acid biosynthesis</keyword>
<evidence type="ECO:0000256" key="6">
    <source>
        <dbReference type="ARBA" id="ARBA00022679"/>
    </source>
</evidence>
<dbReference type="PANTHER" id="PTHR21403">
    <property type="entry name" value="ATP PHOSPHORIBOSYLTRANSFERASE ATP-PRTASE"/>
    <property type="match status" value="1"/>
</dbReference>
<evidence type="ECO:0000256" key="7">
    <source>
        <dbReference type="ARBA" id="ARBA00023102"/>
    </source>
</evidence>
<dbReference type="SUPFAM" id="SSF54913">
    <property type="entry name" value="GlnB-like"/>
    <property type="match status" value="1"/>
</dbReference>
<keyword evidence="6" id="KW-0808">Transferase</keyword>
<evidence type="ECO:0000256" key="1">
    <source>
        <dbReference type="ARBA" id="ARBA00000915"/>
    </source>
</evidence>
<gene>
    <name evidence="10" type="ORF">EGYM00392_LOCUS39950</name>
</gene>
<keyword evidence="7" id="KW-0368">Histidine biosynthesis</keyword>
<evidence type="ECO:0000256" key="2">
    <source>
        <dbReference type="ARBA" id="ARBA00004667"/>
    </source>
</evidence>
<dbReference type="EMBL" id="HBGA01107281">
    <property type="protein sequence ID" value="CAD9028815.1"/>
    <property type="molecule type" value="Transcribed_RNA"/>
</dbReference>
<dbReference type="Pfam" id="PF08029">
    <property type="entry name" value="HisG_C"/>
    <property type="match status" value="1"/>
</dbReference>
<dbReference type="InterPro" id="IPR011322">
    <property type="entry name" value="N-reg_PII-like_a/b"/>
</dbReference>
<evidence type="ECO:0000313" key="10">
    <source>
        <dbReference type="EMBL" id="CAD9028815.1"/>
    </source>
</evidence>
<dbReference type="UniPathway" id="UPA00031">
    <property type="reaction ID" value="UER00006"/>
</dbReference>
<evidence type="ECO:0000259" key="9">
    <source>
        <dbReference type="Pfam" id="PF08029"/>
    </source>
</evidence>
<keyword evidence="5" id="KW-0328">Glycosyltransferase</keyword>
<evidence type="ECO:0000256" key="3">
    <source>
        <dbReference type="ARBA" id="ARBA00011946"/>
    </source>
</evidence>
<dbReference type="InterPro" id="IPR013115">
    <property type="entry name" value="HisG_C"/>
</dbReference>
<feature type="domain" description="ATP phosphoribosyltransferase catalytic" evidence="8">
    <location>
        <begin position="1"/>
        <end position="53"/>
    </location>
</feature>
<dbReference type="EC" id="2.4.2.17" evidence="3"/>
<dbReference type="GO" id="GO:0005737">
    <property type="term" value="C:cytoplasm"/>
    <property type="evidence" value="ECO:0007669"/>
    <property type="project" value="InterPro"/>
</dbReference>
<dbReference type="InterPro" id="IPR013820">
    <property type="entry name" value="ATP_PRibTrfase_cat"/>
</dbReference>
<dbReference type="Gene3D" id="3.40.190.10">
    <property type="entry name" value="Periplasmic binding protein-like II"/>
    <property type="match status" value="1"/>
</dbReference>
<evidence type="ECO:0000259" key="8">
    <source>
        <dbReference type="Pfam" id="PF01634"/>
    </source>
</evidence>
<comment type="catalytic activity">
    <reaction evidence="1">
        <text>1-(5-phospho-beta-D-ribosyl)-ATP + diphosphate = 5-phospho-alpha-D-ribose 1-diphosphate + ATP</text>
        <dbReference type="Rhea" id="RHEA:18473"/>
        <dbReference type="ChEBI" id="CHEBI:30616"/>
        <dbReference type="ChEBI" id="CHEBI:33019"/>
        <dbReference type="ChEBI" id="CHEBI:58017"/>
        <dbReference type="ChEBI" id="CHEBI:73183"/>
        <dbReference type="EC" id="2.4.2.17"/>
    </reaction>
</comment>
<dbReference type="GO" id="GO:0000287">
    <property type="term" value="F:magnesium ion binding"/>
    <property type="evidence" value="ECO:0007669"/>
    <property type="project" value="InterPro"/>
</dbReference>
<dbReference type="NCBIfam" id="TIGR03455">
    <property type="entry name" value="HisG_C-term"/>
    <property type="match status" value="1"/>
</dbReference>
<dbReference type="InterPro" id="IPR001348">
    <property type="entry name" value="ATP_PRibTrfase_HisG"/>
</dbReference>
<evidence type="ECO:0000256" key="5">
    <source>
        <dbReference type="ARBA" id="ARBA00022676"/>
    </source>
</evidence>
<comment type="pathway">
    <text evidence="2">Amino-acid biosynthesis; L-histidine biosynthesis; L-histidine from 5-phospho-alpha-D-ribose 1-diphosphate: step 1/9.</text>
</comment>
<dbReference type="PANTHER" id="PTHR21403:SF8">
    <property type="entry name" value="ATP PHOSPHORIBOSYLTRANSFERASE"/>
    <property type="match status" value="1"/>
</dbReference>
<reference evidence="10" key="1">
    <citation type="submission" date="2021-01" db="EMBL/GenBank/DDBJ databases">
        <authorList>
            <person name="Corre E."/>
            <person name="Pelletier E."/>
            <person name="Niang G."/>
            <person name="Scheremetjew M."/>
            <person name="Finn R."/>
            <person name="Kale V."/>
            <person name="Holt S."/>
            <person name="Cochrane G."/>
            <person name="Meng A."/>
            <person name="Brown T."/>
            <person name="Cohen L."/>
        </authorList>
    </citation>
    <scope>NUCLEOTIDE SEQUENCE</scope>
    <source>
        <strain evidence="10">NIES-381</strain>
    </source>
</reference>
<dbReference type="AlphaFoldDB" id="A0A7S1J1B2"/>
<organism evidence="10">
    <name type="scientific">Eutreptiella gymnastica</name>
    <dbReference type="NCBI Taxonomy" id="73025"/>
    <lineage>
        <taxon>Eukaryota</taxon>
        <taxon>Discoba</taxon>
        <taxon>Euglenozoa</taxon>
        <taxon>Euglenida</taxon>
        <taxon>Spirocuta</taxon>
        <taxon>Euglenophyceae</taxon>
        <taxon>Eutreptiales</taxon>
        <taxon>Eutreptiaceae</taxon>
        <taxon>Eutreptiella</taxon>
    </lineage>
</organism>
<sequence length="137" mass="15214">MGLAECVVDLVETGDTMRAAGLDVASTIMDSQAVMISNPNSIHQEMIAYLKKRVVGYLTATKFYYMVYNVHKDNIVAAEKVTPGKRSPTVSTLEDPSWKSVSVLVKRSEVQLIMDKLETIGATDILVWDVRNTRGFE</sequence>
<dbReference type="SUPFAM" id="SSF53850">
    <property type="entry name" value="Periplasmic binding protein-like II"/>
    <property type="match status" value="1"/>
</dbReference>
<dbReference type="GO" id="GO:0000105">
    <property type="term" value="P:L-histidine biosynthetic process"/>
    <property type="evidence" value="ECO:0007669"/>
    <property type="project" value="UniProtKB-UniPathway"/>
</dbReference>
<feature type="domain" description="Histidine biosynthesis HisG C-terminal" evidence="9">
    <location>
        <begin position="60"/>
        <end position="132"/>
    </location>
</feature>
<name>A0A7S1J1B2_9EUGL</name>
<dbReference type="Pfam" id="PF01634">
    <property type="entry name" value="HisG"/>
    <property type="match status" value="1"/>
</dbReference>
<dbReference type="InterPro" id="IPR015867">
    <property type="entry name" value="N-reg_PII/ATP_PRibTrfase_C"/>
</dbReference>